<evidence type="ECO:0000313" key="2">
    <source>
        <dbReference type="Proteomes" id="UP000824533"/>
    </source>
</evidence>
<evidence type="ECO:0000313" key="1">
    <source>
        <dbReference type="EMBL" id="KAJ0178416.1"/>
    </source>
</evidence>
<gene>
    <name evidence="1" type="ORF">K1T71_006239</name>
</gene>
<keyword evidence="2" id="KW-1185">Reference proteome</keyword>
<name>A0ACC1D3M9_9NEOP</name>
<protein>
    <submittedName>
        <fullName evidence="1">Uncharacterized protein</fullName>
    </submittedName>
</protein>
<accession>A0ACC1D3M9</accession>
<comment type="caution">
    <text evidence="1">The sequence shown here is derived from an EMBL/GenBank/DDBJ whole genome shotgun (WGS) entry which is preliminary data.</text>
</comment>
<reference evidence="1 2" key="1">
    <citation type="journal article" date="2021" name="Front. Genet.">
        <title>Chromosome-Level Genome Assembly Reveals Significant Gene Expansion in the Toll and IMD Signaling Pathways of Dendrolimus kikuchii.</title>
        <authorList>
            <person name="Zhou J."/>
            <person name="Wu P."/>
            <person name="Xiong Z."/>
            <person name="Liu N."/>
            <person name="Zhao N."/>
            <person name="Ji M."/>
            <person name="Qiu Y."/>
            <person name="Yang B."/>
        </authorList>
    </citation>
    <scope>NUCLEOTIDE SEQUENCE [LARGE SCALE GENOMIC DNA]</scope>
    <source>
        <strain evidence="1">Ann1</strain>
    </source>
</reference>
<dbReference type="EMBL" id="CM034396">
    <property type="protein sequence ID" value="KAJ0178416.1"/>
    <property type="molecule type" value="Genomic_DNA"/>
</dbReference>
<proteinExistence type="predicted"/>
<organism evidence="1 2">
    <name type="scientific">Dendrolimus kikuchii</name>
    <dbReference type="NCBI Taxonomy" id="765133"/>
    <lineage>
        <taxon>Eukaryota</taxon>
        <taxon>Metazoa</taxon>
        <taxon>Ecdysozoa</taxon>
        <taxon>Arthropoda</taxon>
        <taxon>Hexapoda</taxon>
        <taxon>Insecta</taxon>
        <taxon>Pterygota</taxon>
        <taxon>Neoptera</taxon>
        <taxon>Endopterygota</taxon>
        <taxon>Lepidoptera</taxon>
        <taxon>Glossata</taxon>
        <taxon>Ditrysia</taxon>
        <taxon>Bombycoidea</taxon>
        <taxon>Lasiocampidae</taxon>
        <taxon>Dendrolimus</taxon>
    </lineage>
</organism>
<sequence length="532" mass="59767">MSDPIVEIGQGKIKGHILKDDLGNTYYTFRGIPYAKPPIGELRFAAPEPPEPWDGIKDGSKECNICAQFDVKAKVFVGDEDCLYLNVSMRKLPRDNSSLLPVMFFLHGGGFVFGNGTDPGRHGPDYLVGKDVVIVTINYRLGALGFLSLECKEAPGNVGLKDQVQALKWVQQNIKNFGGDPNNVTLFGMSAGAAAVEYHLLSPMSKGLFHKAISNSGSTLLHWAHSDADKIKGFARKMASFKGKFFENDSELLKYLKQLPIRELIDATMYILQTEKFKGGANFIFAPAVEKLGDWEPFLNNSPYLKLSNGEFTKVPVMTGINQREGLWTIYHSLDIINNLSKEKNFVKHFPFHLNPDEIDEFQSKLKAMYLDNQNKSEETDSFAIDFFTDVDFLGGIYVSAMLKAKYGCPVYFYEFVYDGALNFLKKVHGISRKGAAHADDGGYLMKCNKLTGTLSDDDILIRNMMVEMWTNFAKNGNPTPQTDSLITTKWEPINTSGPARLVIDKRLSMEYEIYPERTKFYEEVYCKQFGS</sequence>
<dbReference type="Proteomes" id="UP000824533">
    <property type="component" value="Linkage Group LG10"/>
</dbReference>